<dbReference type="STRING" id="389348.PNK_1015"/>
<dbReference type="GO" id="GO:0044281">
    <property type="term" value="P:small molecule metabolic process"/>
    <property type="evidence" value="ECO:0007669"/>
    <property type="project" value="UniProtKB-ARBA"/>
</dbReference>
<evidence type="ECO:0000313" key="6">
    <source>
        <dbReference type="Proteomes" id="UP000069902"/>
    </source>
</evidence>
<dbReference type="SFLD" id="SFLDG01129">
    <property type="entry name" value="C1.5:_HAD__Beta-PGM__Phosphata"/>
    <property type="match status" value="1"/>
</dbReference>
<dbReference type="InterPro" id="IPR036412">
    <property type="entry name" value="HAD-like_sf"/>
</dbReference>
<protein>
    <submittedName>
        <fullName evidence="5">Uncharacterized protein</fullName>
    </submittedName>
</protein>
<dbReference type="KEGG" id="pnl:PNK_1015"/>
<dbReference type="InParanoid" id="A0A0U5JB35"/>
<keyword evidence="6" id="KW-1185">Reference proteome</keyword>
<accession>A0A0U5JB35</accession>
<dbReference type="PANTHER" id="PTHR46470">
    <property type="entry name" value="N-ACYLNEURAMINATE-9-PHOSPHATASE"/>
    <property type="match status" value="1"/>
</dbReference>
<evidence type="ECO:0000256" key="4">
    <source>
        <dbReference type="ARBA" id="ARBA00022842"/>
    </source>
</evidence>
<dbReference type="SFLD" id="SFLDS00003">
    <property type="entry name" value="Haloacid_Dehalogenase"/>
    <property type="match status" value="1"/>
</dbReference>
<dbReference type="SUPFAM" id="SSF56784">
    <property type="entry name" value="HAD-like"/>
    <property type="match status" value="1"/>
</dbReference>
<evidence type="ECO:0000256" key="1">
    <source>
        <dbReference type="ARBA" id="ARBA00001946"/>
    </source>
</evidence>
<comment type="cofactor">
    <cofactor evidence="1">
        <name>Mg(2+)</name>
        <dbReference type="ChEBI" id="CHEBI:18420"/>
    </cofactor>
</comment>
<dbReference type="Gene3D" id="1.10.150.520">
    <property type="match status" value="1"/>
</dbReference>
<dbReference type="GO" id="GO:0016791">
    <property type="term" value="F:phosphatase activity"/>
    <property type="evidence" value="ECO:0007669"/>
    <property type="project" value="TreeGrafter"/>
</dbReference>
<evidence type="ECO:0000313" key="5">
    <source>
        <dbReference type="EMBL" id="CUI16638.1"/>
    </source>
</evidence>
<dbReference type="Proteomes" id="UP000069902">
    <property type="component" value="Chromosome cPNK"/>
</dbReference>
<evidence type="ECO:0000256" key="3">
    <source>
        <dbReference type="ARBA" id="ARBA00022801"/>
    </source>
</evidence>
<dbReference type="AlphaFoldDB" id="A0A0U5JB35"/>
<name>A0A0U5JB35_9BACT</name>
<dbReference type="RefSeq" id="WP_059060683.1">
    <property type="nucleotide sequence ID" value="NZ_LN879502.1"/>
</dbReference>
<organism evidence="5 6">
    <name type="scientific">Candidatus Protochlamydia naegleriophila</name>
    <dbReference type="NCBI Taxonomy" id="389348"/>
    <lineage>
        <taxon>Bacteria</taxon>
        <taxon>Pseudomonadati</taxon>
        <taxon>Chlamydiota</taxon>
        <taxon>Chlamydiia</taxon>
        <taxon>Parachlamydiales</taxon>
        <taxon>Parachlamydiaceae</taxon>
        <taxon>Candidatus Protochlamydia</taxon>
    </lineage>
</organism>
<keyword evidence="3" id="KW-0378">Hydrolase</keyword>
<sequence length="222" mass="25705">MVIVFDLDDTLYEELTFVFSGFKAVSIDLSPLIGIHSELIYEGLKKELEIKREKVFDRFLQKVGKYRQELVKRALSVYRSHSPTIHLYPTAEACLKRLQQHPLYIVTDGNKLVQKSKFLALKLAPFVKRCFFTYAHGLHRSKPSPYCFEKICRLEKVSPSRVVYIADNPNKDFVGIKPLGFQTIRVLTGPYSNVFIDEAHEAEVQIHSLNELDDKLLKRLEM</sequence>
<evidence type="ECO:0000256" key="2">
    <source>
        <dbReference type="ARBA" id="ARBA00022723"/>
    </source>
</evidence>
<reference evidence="6" key="1">
    <citation type="submission" date="2015-09" db="EMBL/GenBank/DDBJ databases">
        <authorList>
            <person name="Bertelli C."/>
        </authorList>
    </citation>
    <scope>NUCLEOTIDE SEQUENCE [LARGE SCALE GENOMIC DNA]</scope>
    <source>
        <strain evidence="6">KNic</strain>
    </source>
</reference>
<dbReference type="NCBIfam" id="TIGR01549">
    <property type="entry name" value="HAD-SF-IA-v1"/>
    <property type="match status" value="1"/>
</dbReference>
<gene>
    <name evidence="5" type="ORF">PNK_1015</name>
</gene>
<dbReference type="InterPro" id="IPR051400">
    <property type="entry name" value="HAD-like_hydrolase"/>
</dbReference>
<dbReference type="PANTHER" id="PTHR46470:SF2">
    <property type="entry name" value="GLYCERALDEHYDE 3-PHOSPHATE PHOSPHATASE"/>
    <property type="match status" value="1"/>
</dbReference>
<proteinExistence type="predicted"/>
<keyword evidence="2" id="KW-0479">Metal-binding</keyword>
<dbReference type="PATRIC" id="fig|389348.3.peg.1117"/>
<dbReference type="Gene3D" id="3.40.50.1000">
    <property type="entry name" value="HAD superfamily/HAD-like"/>
    <property type="match status" value="1"/>
</dbReference>
<dbReference type="GO" id="GO:0046872">
    <property type="term" value="F:metal ion binding"/>
    <property type="evidence" value="ECO:0007669"/>
    <property type="project" value="UniProtKB-KW"/>
</dbReference>
<keyword evidence="4" id="KW-0460">Magnesium</keyword>
<dbReference type="InterPro" id="IPR006439">
    <property type="entry name" value="HAD-SF_hydro_IA"/>
</dbReference>
<dbReference type="InterPro" id="IPR023214">
    <property type="entry name" value="HAD_sf"/>
</dbReference>
<dbReference type="Pfam" id="PF00702">
    <property type="entry name" value="Hydrolase"/>
    <property type="match status" value="1"/>
</dbReference>
<dbReference type="EMBL" id="LN879502">
    <property type="protein sequence ID" value="CUI16638.1"/>
    <property type="molecule type" value="Genomic_DNA"/>
</dbReference>